<dbReference type="PROSITE" id="PS50020">
    <property type="entry name" value="WW_DOMAIN_2"/>
    <property type="match status" value="1"/>
</dbReference>
<comment type="caution">
    <text evidence="4">The sequence shown here is derived from an EMBL/GenBank/DDBJ whole genome shotgun (WGS) entry which is preliminary data.</text>
</comment>
<proteinExistence type="predicted"/>
<dbReference type="SMART" id="SM00015">
    <property type="entry name" value="IQ"/>
    <property type="match status" value="3"/>
</dbReference>
<feature type="region of interest" description="Disordered" evidence="2">
    <location>
        <begin position="1"/>
        <end position="37"/>
    </location>
</feature>
<name>A0A8T1VBL8_9STRA</name>
<evidence type="ECO:0000256" key="2">
    <source>
        <dbReference type="SAM" id="MobiDB-lite"/>
    </source>
</evidence>
<feature type="region of interest" description="Disordered" evidence="2">
    <location>
        <begin position="49"/>
        <end position="72"/>
    </location>
</feature>
<feature type="compositionally biased region" description="Basic and acidic residues" evidence="2">
    <location>
        <begin position="183"/>
        <end position="198"/>
    </location>
</feature>
<protein>
    <recommendedName>
        <fullName evidence="3">WW domain-containing protein</fullName>
    </recommendedName>
</protein>
<organism evidence="4 5">
    <name type="scientific">Phytophthora pseudosyringae</name>
    <dbReference type="NCBI Taxonomy" id="221518"/>
    <lineage>
        <taxon>Eukaryota</taxon>
        <taxon>Sar</taxon>
        <taxon>Stramenopiles</taxon>
        <taxon>Oomycota</taxon>
        <taxon>Peronosporomycetes</taxon>
        <taxon>Peronosporales</taxon>
        <taxon>Peronosporaceae</taxon>
        <taxon>Phytophthora</taxon>
    </lineage>
</organism>
<evidence type="ECO:0000259" key="3">
    <source>
        <dbReference type="PROSITE" id="PS50020"/>
    </source>
</evidence>
<keyword evidence="5" id="KW-1185">Reference proteome</keyword>
<dbReference type="OrthoDB" id="167375at2759"/>
<feature type="compositionally biased region" description="Basic and acidic residues" evidence="2">
    <location>
        <begin position="19"/>
        <end position="31"/>
    </location>
</feature>
<dbReference type="InterPro" id="IPR000048">
    <property type="entry name" value="IQ_motif_EF-hand-BS"/>
</dbReference>
<feature type="coiled-coil region" evidence="1">
    <location>
        <begin position="596"/>
        <end position="632"/>
    </location>
</feature>
<dbReference type="InterPro" id="IPR001202">
    <property type="entry name" value="WW_dom"/>
</dbReference>
<gene>
    <name evidence="4" type="ORF">PHYPSEUDO_009726</name>
</gene>
<reference evidence="4" key="1">
    <citation type="submission" date="2021-02" db="EMBL/GenBank/DDBJ databases">
        <authorList>
            <person name="Palmer J.M."/>
        </authorList>
    </citation>
    <scope>NUCLEOTIDE SEQUENCE</scope>
    <source>
        <strain evidence="4">SCRP734</strain>
    </source>
</reference>
<dbReference type="PROSITE" id="PS50096">
    <property type="entry name" value="IQ"/>
    <property type="match status" value="2"/>
</dbReference>
<evidence type="ECO:0000256" key="1">
    <source>
        <dbReference type="SAM" id="Coils"/>
    </source>
</evidence>
<dbReference type="AlphaFoldDB" id="A0A8T1VBL8"/>
<evidence type="ECO:0000313" key="4">
    <source>
        <dbReference type="EMBL" id="KAG7378727.1"/>
    </source>
</evidence>
<feature type="domain" description="WW" evidence="3">
    <location>
        <begin position="850"/>
        <end position="884"/>
    </location>
</feature>
<keyword evidence="1" id="KW-0175">Coiled coil</keyword>
<evidence type="ECO:0000313" key="5">
    <source>
        <dbReference type="Proteomes" id="UP000694044"/>
    </source>
</evidence>
<accession>A0A8T1VBL8</accession>
<sequence length="946" mass="110595">MDAHIEESVGHAASILPDADERQEREPKDGDQQAITSLDAQLEKLESRILASAREDESDGVQSDMLSDKERKKREALRRQLIEQREDAPWIFAELPTTITAPAYAALEVFQVKKWREVSHMMKLMSAPCFHSIRLAGDDRSLYEGFFRAFPHHLVTKARFVSVVRHIFGIPAVSMIHHRSKAKKSECNRKAKRDKPVDEDNNAEDQEREKIAARLALDRHLEKLQYCCERSVDNVPVLNWRTLLIALRMFEEPLLTMRGHLTWAFSVFSSSGCLELNDSDAIDAGDVTLMFTHPMRNPAASHLISDRLRAAFDMLPSIRATPLALSSPSFASAISSSRITYRVFKRLLQLPPLRTLVNHHMTLHTTVLDELCVPVYRDFVYRARRHEHNRRVLRRLRYFNETKVSRLCFHAWARYARDRKAARSTATFVCTIIARIQQRSAFGALRRHALASIAALEIQRVFRGMRGRMRAEEVWRKIQAVLVVQGAYRMRAHFTRHLRKLRHQNLLAIRIQRVYRGRLGRIQARQKLLAFYYRELAAIQQEREAFGSFVREEMARRLQRLFRKIVADQQRGRRAEQGRARQEIELEMLKLSEDAAQQAARHRREVTEKYDKLREEADYKEKRRRIDGIEKQKIKRRQRLREWEAFKAEKVARKEALKLQEKESYERLKTQWENTIAERVRKRGKLVEQLLQLDNIQGEWEKLHAQLQQRVKEHSKQLTAKIKSNGVVIPKREVTERAQHEITAEETEDERRKGESEWLQAEAEYLQKLDEEGEERLLAENAEERAARQKNTLIIQCAFRVFKARKLLRRKLGELYVKEFDFKAQAPKYRNTLTGKVTAQKPAGLGSEELEYETGWVMMKDDVLGEQFFYNPRRMKQSWAKPDECQLCESCTSSASSAVFAAVWNSQDDTYLCQACYEKEYIARRQQVDLQVDAYVAYDGSRPNGQ</sequence>
<dbReference type="Proteomes" id="UP000694044">
    <property type="component" value="Unassembled WGS sequence"/>
</dbReference>
<feature type="region of interest" description="Disordered" evidence="2">
    <location>
        <begin position="181"/>
        <end position="205"/>
    </location>
</feature>
<dbReference type="EMBL" id="JAGDFM010000401">
    <property type="protein sequence ID" value="KAG7378727.1"/>
    <property type="molecule type" value="Genomic_DNA"/>
</dbReference>